<dbReference type="InterPro" id="IPR000600">
    <property type="entry name" value="ROK"/>
</dbReference>
<proteinExistence type="inferred from homology"/>
<evidence type="ECO:0000313" key="2">
    <source>
        <dbReference type="EMBL" id="MDT7013130.1"/>
    </source>
</evidence>
<dbReference type="PANTHER" id="PTHR18964:SF149">
    <property type="entry name" value="BIFUNCTIONAL UDP-N-ACETYLGLUCOSAMINE 2-EPIMERASE_N-ACETYLMANNOSAMINE KINASE"/>
    <property type="match status" value="1"/>
</dbReference>
<comment type="caution">
    <text evidence="2">The sequence shown here is derived from an EMBL/GenBank/DDBJ whole genome shotgun (WGS) entry which is preliminary data.</text>
</comment>
<protein>
    <submittedName>
        <fullName evidence="2">ROK family protein</fullName>
    </submittedName>
</protein>
<dbReference type="InterPro" id="IPR043129">
    <property type="entry name" value="ATPase_NBD"/>
</dbReference>
<sequence>MTQTATGVLAIDIGGTKIALAAISATGEWRAQDKFIIAGLAGEQIVAQLLAASQALQARAQLTFAAIGVSTIGVVDGDHLKLVPTIQGWDQVNLRASLQTVFPAVPVLIENDVKSATYAELLNGALKGTSAGLYLNLGTGIATGLTLGDQVVRGSHGAAGEVGYWLLDAQSSAGFATGHAPLEEATGGQGIGHQLTALVGHPYTAKDLWQAPTLLPALQQFKDHLLTTWAVNLSNLCIAWDPAVVAVGGGMQAAYHQIAPALTAKLAQSVPFPPVLKPAFYRQNASLNGIALLALRTLQ</sequence>
<organism evidence="2 3">
    <name type="scientific">Levilactobacillus namurensis</name>
    <dbReference type="NCBI Taxonomy" id="380393"/>
    <lineage>
        <taxon>Bacteria</taxon>
        <taxon>Bacillati</taxon>
        <taxon>Bacillota</taxon>
        <taxon>Bacilli</taxon>
        <taxon>Lactobacillales</taxon>
        <taxon>Lactobacillaceae</taxon>
        <taxon>Levilactobacillus</taxon>
    </lineage>
</organism>
<dbReference type="Proteomes" id="UP001254075">
    <property type="component" value="Unassembled WGS sequence"/>
</dbReference>
<name>A0AAW8W3L1_9LACO</name>
<dbReference type="Pfam" id="PF00480">
    <property type="entry name" value="ROK"/>
    <property type="match status" value="1"/>
</dbReference>
<gene>
    <name evidence="2" type="ORF">RI532_01635</name>
</gene>
<comment type="similarity">
    <text evidence="1">Belongs to the ROK (NagC/XylR) family.</text>
</comment>
<evidence type="ECO:0000256" key="1">
    <source>
        <dbReference type="ARBA" id="ARBA00006479"/>
    </source>
</evidence>
<dbReference type="SUPFAM" id="SSF53067">
    <property type="entry name" value="Actin-like ATPase domain"/>
    <property type="match status" value="1"/>
</dbReference>
<dbReference type="Gene3D" id="3.30.420.40">
    <property type="match status" value="2"/>
</dbReference>
<reference evidence="2" key="1">
    <citation type="submission" date="2023-08" db="EMBL/GenBank/DDBJ databases">
        <authorList>
            <person name="Page C.A."/>
            <person name="Perez-Diaz I.M."/>
        </authorList>
    </citation>
    <scope>NUCLEOTIDE SEQUENCE</scope>
    <source>
        <strain evidence="2">3.8.38</strain>
    </source>
</reference>
<accession>A0AAW8W3L1</accession>
<dbReference type="AlphaFoldDB" id="A0AAW8W3L1"/>
<dbReference type="EMBL" id="JAVLAM010000001">
    <property type="protein sequence ID" value="MDT7013130.1"/>
    <property type="molecule type" value="Genomic_DNA"/>
</dbReference>
<dbReference type="PANTHER" id="PTHR18964">
    <property type="entry name" value="ROK (REPRESSOR, ORF, KINASE) FAMILY"/>
    <property type="match status" value="1"/>
</dbReference>
<dbReference type="RefSeq" id="WP_313844382.1">
    <property type="nucleotide sequence ID" value="NZ_JAVLAM010000001.1"/>
</dbReference>
<evidence type="ECO:0000313" key="3">
    <source>
        <dbReference type="Proteomes" id="UP001254075"/>
    </source>
</evidence>